<dbReference type="Proteomes" id="UP001501591">
    <property type="component" value="Unassembled WGS sequence"/>
</dbReference>
<accession>A0ABP7MYV7</accession>
<keyword evidence="1" id="KW-0175">Coiled coil</keyword>
<proteinExistence type="predicted"/>
<protein>
    <submittedName>
        <fullName evidence="2">Uncharacterized protein</fullName>
    </submittedName>
</protein>
<evidence type="ECO:0000256" key="1">
    <source>
        <dbReference type="SAM" id="Coils"/>
    </source>
</evidence>
<evidence type="ECO:0000313" key="3">
    <source>
        <dbReference type="Proteomes" id="UP001501591"/>
    </source>
</evidence>
<reference evidence="3" key="1">
    <citation type="journal article" date="2019" name="Int. J. Syst. Evol. Microbiol.">
        <title>The Global Catalogue of Microorganisms (GCM) 10K type strain sequencing project: providing services to taxonomists for standard genome sequencing and annotation.</title>
        <authorList>
            <consortium name="The Broad Institute Genomics Platform"/>
            <consortium name="The Broad Institute Genome Sequencing Center for Infectious Disease"/>
            <person name="Wu L."/>
            <person name="Ma J."/>
        </authorList>
    </citation>
    <scope>NUCLEOTIDE SEQUENCE [LARGE SCALE GENOMIC DNA]</scope>
    <source>
        <strain evidence="3">JCM 17024</strain>
    </source>
</reference>
<comment type="caution">
    <text evidence="2">The sequence shown here is derived from an EMBL/GenBank/DDBJ whole genome shotgun (WGS) entry which is preliminary data.</text>
</comment>
<keyword evidence="3" id="KW-1185">Reference proteome</keyword>
<sequence length="119" mass="12911">MNLEMTDDAVETEVERLDLRAGALERQADQADLHAGRAREQIEDIARRLDELEALSTRSVPPTAGARERIAELEGLRDDAFDELTDAQEDAVELRERAAGMRDRAAGLQRGAPGSGGAA</sequence>
<gene>
    <name evidence="2" type="ORF">GCM10022383_09140</name>
</gene>
<feature type="coiled-coil region" evidence="1">
    <location>
        <begin position="35"/>
        <end position="104"/>
    </location>
</feature>
<evidence type="ECO:0000313" key="2">
    <source>
        <dbReference type="EMBL" id="GAA3932781.1"/>
    </source>
</evidence>
<name>A0ABP7MYV7_9MICO</name>
<dbReference type="RefSeq" id="WP_344818332.1">
    <property type="nucleotide sequence ID" value="NZ_BAABCP010000001.1"/>
</dbReference>
<organism evidence="2 3">
    <name type="scientific">Microbacterium soli</name>
    <dbReference type="NCBI Taxonomy" id="446075"/>
    <lineage>
        <taxon>Bacteria</taxon>
        <taxon>Bacillati</taxon>
        <taxon>Actinomycetota</taxon>
        <taxon>Actinomycetes</taxon>
        <taxon>Micrococcales</taxon>
        <taxon>Microbacteriaceae</taxon>
        <taxon>Microbacterium</taxon>
    </lineage>
</organism>
<dbReference type="EMBL" id="BAABCP010000001">
    <property type="protein sequence ID" value="GAA3932781.1"/>
    <property type="molecule type" value="Genomic_DNA"/>
</dbReference>